<dbReference type="RefSeq" id="WP_323195828.1">
    <property type="nucleotide sequence ID" value="NZ_JAYGHG010000010.1"/>
</dbReference>
<protein>
    <submittedName>
        <fullName evidence="1">Uncharacterized protein</fullName>
    </submittedName>
</protein>
<gene>
    <name evidence="1" type="ORF">VB620_09115</name>
</gene>
<name>A0ABU5UDA1_9CYAN</name>
<accession>A0ABU5UDA1</accession>
<proteinExistence type="predicted"/>
<reference evidence="1 2" key="1">
    <citation type="submission" date="2023-12" db="EMBL/GenBank/DDBJ databases">
        <title>Baltic Sea Cyanobacteria.</title>
        <authorList>
            <person name="Delbaje E."/>
            <person name="Fewer D.P."/>
            <person name="Shishido T.K."/>
        </authorList>
    </citation>
    <scope>NUCLEOTIDE SEQUENCE [LARGE SCALE GENOMIC DNA]</scope>
    <source>
        <strain evidence="1 2">UHCC-0300</strain>
    </source>
</reference>
<dbReference type="EMBL" id="JAYGHG010000010">
    <property type="protein sequence ID" value="MEA5581498.1"/>
    <property type="molecule type" value="Genomic_DNA"/>
</dbReference>
<organism evidence="1 2">
    <name type="scientific">Nodularia harveyana UHCC-0300</name>
    <dbReference type="NCBI Taxonomy" id="2974287"/>
    <lineage>
        <taxon>Bacteria</taxon>
        <taxon>Bacillati</taxon>
        <taxon>Cyanobacteriota</taxon>
        <taxon>Cyanophyceae</taxon>
        <taxon>Nostocales</taxon>
        <taxon>Nodulariaceae</taxon>
        <taxon>Nodularia</taxon>
    </lineage>
</organism>
<evidence type="ECO:0000313" key="2">
    <source>
        <dbReference type="Proteomes" id="UP001302120"/>
    </source>
</evidence>
<comment type="caution">
    <text evidence="1">The sequence shown here is derived from an EMBL/GenBank/DDBJ whole genome shotgun (WGS) entry which is preliminary data.</text>
</comment>
<keyword evidence="2" id="KW-1185">Reference proteome</keyword>
<evidence type="ECO:0000313" key="1">
    <source>
        <dbReference type="EMBL" id="MEA5581498.1"/>
    </source>
</evidence>
<dbReference type="Proteomes" id="UP001302120">
    <property type="component" value="Unassembled WGS sequence"/>
</dbReference>
<sequence length="58" mass="7052">MKLQYNLHNSHQKYGDYFLADDFSQDYRQREVMSAGNFSLGKLRYLFGEYFFHITGFR</sequence>